<dbReference type="Proteomes" id="UP000078512">
    <property type="component" value="Unassembled WGS sequence"/>
</dbReference>
<protein>
    <submittedName>
        <fullName evidence="2">Uncharacterized protein</fullName>
    </submittedName>
</protein>
<keyword evidence="1" id="KW-1133">Transmembrane helix</keyword>
<evidence type="ECO:0000313" key="2">
    <source>
        <dbReference type="EMBL" id="OAQ24271.1"/>
    </source>
</evidence>
<accession>A0A197JID7</accession>
<reference evidence="2 3" key="1">
    <citation type="submission" date="2016-05" db="EMBL/GenBank/DDBJ databases">
        <title>Genome sequencing reveals origins of a unique bacterial endosymbiosis in the earliest lineages of terrestrial Fungi.</title>
        <authorList>
            <consortium name="DOE Joint Genome Institute"/>
            <person name="Uehling J."/>
            <person name="Gryganskyi A."/>
            <person name="Hameed K."/>
            <person name="Tschaplinski T."/>
            <person name="Misztal P."/>
            <person name="Wu S."/>
            <person name="Desiro A."/>
            <person name="Vande Pol N."/>
            <person name="Du Z.-Y."/>
            <person name="Zienkiewicz A."/>
            <person name="Zienkiewicz K."/>
            <person name="Morin E."/>
            <person name="Tisserant E."/>
            <person name="Splivallo R."/>
            <person name="Hainaut M."/>
            <person name="Henrissat B."/>
            <person name="Ohm R."/>
            <person name="Kuo A."/>
            <person name="Yan J."/>
            <person name="Lipzen A."/>
            <person name="Nolan M."/>
            <person name="Labutti K."/>
            <person name="Barry K."/>
            <person name="Goldstein A."/>
            <person name="Labbe J."/>
            <person name="Schadt C."/>
            <person name="Tuskan G."/>
            <person name="Grigoriev I."/>
            <person name="Martin F."/>
            <person name="Vilgalys R."/>
            <person name="Bonito G."/>
        </authorList>
    </citation>
    <scope>NUCLEOTIDE SEQUENCE [LARGE SCALE GENOMIC DNA]</scope>
    <source>
        <strain evidence="2 3">AG-77</strain>
    </source>
</reference>
<keyword evidence="3" id="KW-1185">Reference proteome</keyword>
<evidence type="ECO:0000313" key="3">
    <source>
        <dbReference type="Proteomes" id="UP000078512"/>
    </source>
</evidence>
<keyword evidence="1" id="KW-0812">Transmembrane</keyword>
<keyword evidence="1" id="KW-0472">Membrane</keyword>
<dbReference type="AlphaFoldDB" id="A0A197JID7"/>
<organism evidence="2 3">
    <name type="scientific">Linnemannia elongata AG-77</name>
    <dbReference type="NCBI Taxonomy" id="1314771"/>
    <lineage>
        <taxon>Eukaryota</taxon>
        <taxon>Fungi</taxon>
        <taxon>Fungi incertae sedis</taxon>
        <taxon>Mucoromycota</taxon>
        <taxon>Mortierellomycotina</taxon>
        <taxon>Mortierellomycetes</taxon>
        <taxon>Mortierellales</taxon>
        <taxon>Mortierellaceae</taxon>
        <taxon>Linnemannia</taxon>
    </lineage>
</organism>
<sequence>MIKRHDTQCTFLRGGFYSLASLVHDGSITTFCLFFLFCELANKQRGGDFFLLLPEVSFTSPLSKCIQVTNNGGVRSDFLVITGVKSGSNTVDAPE</sequence>
<dbReference type="EMBL" id="KV442097">
    <property type="protein sequence ID" value="OAQ24271.1"/>
    <property type="molecule type" value="Genomic_DNA"/>
</dbReference>
<feature type="transmembrane region" description="Helical" evidence="1">
    <location>
        <begin position="16"/>
        <end position="37"/>
    </location>
</feature>
<evidence type="ECO:0000256" key="1">
    <source>
        <dbReference type="SAM" id="Phobius"/>
    </source>
</evidence>
<proteinExistence type="predicted"/>
<gene>
    <name evidence="2" type="ORF">K457DRAFT_844420</name>
</gene>
<name>A0A197JID7_9FUNG</name>